<reference evidence="4" key="1">
    <citation type="submission" date="2017-01" db="EMBL/GenBank/DDBJ databases">
        <title>Comparative genomics of anhydrobiosis in the tardigrade Hypsibius dujardini.</title>
        <authorList>
            <person name="Yoshida Y."/>
            <person name="Koutsovoulos G."/>
            <person name="Laetsch D."/>
            <person name="Stevens L."/>
            <person name="Kumar S."/>
            <person name="Horikawa D."/>
            <person name="Ishino K."/>
            <person name="Komine S."/>
            <person name="Tomita M."/>
            <person name="Blaxter M."/>
            <person name="Arakawa K."/>
        </authorList>
    </citation>
    <scope>NUCLEOTIDE SEQUENCE [LARGE SCALE GENOMIC DNA]</scope>
    <source>
        <strain evidence="4">Z151</strain>
    </source>
</reference>
<feature type="region of interest" description="Disordered" evidence="1">
    <location>
        <begin position="149"/>
        <end position="741"/>
    </location>
</feature>
<accession>A0A1W0W9N0</accession>
<feature type="compositionally biased region" description="Basic and acidic residues" evidence="1">
    <location>
        <begin position="716"/>
        <end position="734"/>
    </location>
</feature>
<feature type="compositionally biased region" description="Basic and acidic residues" evidence="1">
    <location>
        <begin position="257"/>
        <end position="269"/>
    </location>
</feature>
<proteinExistence type="predicted"/>
<dbReference type="Gene3D" id="3.30.70.330">
    <property type="match status" value="1"/>
</dbReference>
<dbReference type="InterPro" id="IPR012677">
    <property type="entry name" value="Nucleotide-bd_a/b_plait_sf"/>
</dbReference>
<sequence>MAEKKSKKKEKKTVMDLNQFNSTIASSSGLDWAEELESALPSAKVLPAGPRSMHEPDMDLDAIPLLGPYLLALENAPFEITEQQLYTFFLPIPLKDATVSIEIGRRKMPQVEFESRDHLIRALKEKNNKDINRRTVKLKNPEDFIREAQARGGGGYNNNRGGPDGGYGSADPNRTDAPAGNWRDNLPAQQPQLGGDSRQGFGGGGGGSQTFDRSQMAPFSVSGPPPGLGTDRRSQQPPRDQNFQIERNMEIQYSDRPIGRPDQGGEHHGGMGRQFQPAPPFEDRNIIRRGPDMPPMNDFPRGPPAAQHGGPVSSYGPVPPHFEGRGGGGHQDARGVGGRRYEDPRDAPFVRRSAEDGPPPQSARDLQYQQDRRRGGDDFQIQRNTAAVAPPHHPPHHQPQHFGPPSHREDVMIQRSTIVPQPPAPAPVREQQPPPKAVEPPRERPKLNLLPRQADASLTSAEPASSSAIFGGARPVDTTAKEREMEEKIRKDREALELERQRKLEASAAARAPRNEGDASAAAAAAADHSGVAPQMAAVSLGAGQTRNADGRPVASVPPFRNQSSVSGSEHAHSRPPSVSHGSHTSDVRKLHSQMSNSSSRHSSDFNKDDRRGSGGAGGEEEDARSTTSSQDGFQTVGAKKSYHSRVFTSSTRGGDAGGRGGGGGGGGQYGPPRGGRGGGGQYGPPRVGGGRGGGYGGEPSMRGSGSSNGSATRGRGGDDFRRRDPYDSGDRHGPAPVRPT</sequence>
<dbReference type="GO" id="GO:0003723">
    <property type="term" value="F:RNA binding"/>
    <property type="evidence" value="ECO:0007669"/>
    <property type="project" value="InterPro"/>
</dbReference>
<feature type="compositionally biased region" description="Basic and acidic residues" evidence="1">
    <location>
        <begin position="479"/>
        <end position="505"/>
    </location>
</feature>
<feature type="domain" description="RRM" evidence="2">
    <location>
        <begin position="74"/>
        <end position="137"/>
    </location>
</feature>
<dbReference type="AlphaFoldDB" id="A0A1W0W9N0"/>
<dbReference type="Proteomes" id="UP000192578">
    <property type="component" value="Unassembled WGS sequence"/>
</dbReference>
<dbReference type="CDD" id="cd00590">
    <property type="entry name" value="RRM_SF"/>
    <property type="match status" value="1"/>
</dbReference>
<dbReference type="OrthoDB" id="1748655at2759"/>
<gene>
    <name evidence="3" type="ORF">BV898_13802</name>
</gene>
<protein>
    <recommendedName>
        <fullName evidence="2">RRM domain-containing protein</fullName>
    </recommendedName>
</protein>
<feature type="compositionally biased region" description="Polar residues" evidence="1">
    <location>
        <begin position="235"/>
        <end position="245"/>
    </location>
</feature>
<keyword evidence="4" id="KW-1185">Reference proteome</keyword>
<feature type="compositionally biased region" description="Basic and acidic residues" evidence="1">
    <location>
        <begin position="281"/>
        <end position="291"/>
    </location>
</feature>
<name>A0A1W0W9N0_HYPEX</name>
<feature type="compositionally biased region" description="Pro residues" evidence="1">
    <location>
        <begin position="420"/>
        <end position="438"/>
    </location>
</feature>
<feature type="compositionally biased region" description="Basic and acidic residues" evidence="1">
    <location>
        <begin position="339"/>
        <end position="355"/>
    </location>
</feature>
<evidence type="ECO:0000313" key="3">
    <source>
        <dbReference type="EMBL" id="OQV11924.1"/>
    </source>
</evidence>
<dbReference type="SUPFAM" id="SSF54928">
    <property type="entry name" value="RNA-binding domain, RBD"/>
    <property type="match status" value="1"/>
</dbReference>
<dbReference type="InterPro" id="IPR035979">
    <property type="entry name" value="RBD_domain_sf"/>
</dbReference>
<comment type="caution">
    <text evidence="3">The sequence shown here is derived from an EMBL/GenBank/DDBJ whole genome shotgun (WGS) entry which is preliminary data.</text>
</comment>
<evidence type="ECO:0000256" key="1">
    <source>
        <dbReference type="SAM" id="MobiDB-lite"/>
    </source>
</evidence>
<feature type="compositionally biased region" description="Gly residues" evidence="1">
    <location>
        <begin position="325"/>
        <end position="338"/>
    </location>
</feature>
<evidence type="ECO:0000313" key="4">
    <source>
        <dbReference type="Proteomes" id="UP000192578"/>
    </source>
</evidence>
<feature type="compositionally biased region" description="Gly residues" evidence="1">
    <location>
        <begin position="151"/>
        <end position="168"/>
    </location>
</feature>
<feature type="compositionally biased region" description="Gly residues" evidence="1">
    <location>
        <begin position="655"/>
        <end position="698"/>
    </location>
</feature>
<feature type="compositionally biased region" description="Basic and acidic residues" evidence="1">
    <location>
        <begin position="602"/>
        <end position="613"/>
    </location>
</feature>
<dbReference type="InterPro" id="IPR000504">
    <property type="entry name" value="RRM_dom"/>
</dbReference>
<feature type="compositionally biased region" description="Polar residues" evidence="1">
    <location>
        <begin position="456"/>
        <end position="468"/>
    </location>
</feature>
<evidence type="ECO:0000259" key="2">
    <source>
        <dbReference type="Pfam" id="PF00076"/>
    </source>
</evidence>
<organism evidence="3 4">
    <name type="scientific">Hypsibius exemplaris</name>
    <name type="common">Freshwater tardigrade</name>
    <dbReference type="NCBI Taxonomy" id="2072580"/>
    <lineage>
        <taxon>Eukaryota</taxon>
        <taxon>Metazoa</taxon>
        <taxon>Ecdysozoa</taxon>
        <taxon>Tardigrada</taxon>
        <taxon>Eutardigrada</taxon>
        <taxon>Parachela</taxon>
        <taxon>Hypsibioidea</taxon>
        <taxon>Hypsibiidae</taxon>
        <taxon>Hypsibius</taxon>
    </lineage>
</organism>
<dbReference type="EMBL" id="MTYJ01000158">
    <property type="protein sequence ID" value="OQV11924.1"/>
    <property type="molecule type" value="Genomic_DNA"/>
</dbReference>
<dbReference type="Pfam" id="PF00076">
    <property type="entry name" value="RRM_1"/>
    <property type="match status" value="1"/>
</dbReference>